<feature type="compositionally biased region" description="Polar residues" evidence="1">
    <location>
        <begin position="312"/>
        <end position="324"/>
    </location>
</feature>
<feature type="compositionally biased region" description="Basic and acidic residues" evidence="1">
    <location>
        <begin position="174"/>
        <end position="183"/>
    </location>
</feature>
<feature type="compositionally biased region" description="Basic and acidic residues" evidence="1">
    <location>
        <begin position="410"/>
        <end position="421"/>
    </location>
</feature>
<dbReference type="AlphaFoldDB" id="A0A4Z1FG03"/>
<evidence type="ECO:0000256" key="1">
    <source>
        <dbReference type="SAM" id="MobiDB-lite"/>
    </source>
</evidence>
<dbReference type="EMBL" id="PQXI01000202">
    <property type="protein sequence ID" value="TGO21732.1"/>
    <property type="molecule type" value="Genomic_DNA"/>
</dbReference>
<accession>A0A4Z1FG03</accession>
<sequence length="482" mass="52300">MGSSEAAPHSHHSHHSRTPSVPGSTHSQSQSEVKVTSFDKKGKERERTIDYAESAFLTTPSSRSPPPASSIASSRASGSTVKPKKTHDDGKTSSTTSRGSERWENKIPPGRSNIYNPGAQRAPSKAPHSHKPNQGSIAPRRYDDDEVNPDDSISRASIKPPRTTNAAGSSYTSRDVENFKRGLEALSVAKGTDSGQRGRPDEPQSRAGGRAHAHGSAHSYAPSYAPTSTSNSTKDSRKESEAEKQERREAKKAAIREAARREAEKAAEKAARKKRHEGGTSDFGGSLTQGVDGSVYSSTSSSTSRPPPDRFSQVSKGSRTSARSRSVAGSVPGTKTGSIADSRMTSEHHRERDFEEYQRSVAGGSNAPSSRSSQQLVRHNGGHGDPRWAETEMVPREARGSIFGQSGNNRDSEFDDCSRISDRRRHPQYQDMELQTQQASTQHLQYSTPAAQINIHNSVYSSLRVSSSHSRHAPPARHHPGW</sequence>
<protein>
    <submittedName>
        <fullName evidence="2">Uncharacterized protein</fullName>
    </submittedName>
</protein>
<feature type="compositionally biased region" description="Basic and acidic residues" evidence="1">
    <location>
        <begin position="344"/>
        <end position="358"/>
    </location>
</feature>
<feature type="region of interest" description="Disordered" evidence="1">
    <location>
        <begin position="1"/>
        <end position="428"/>
    </location>
</feature>
<feature type="compositionally biased region" description="Low complexity" evidence="1">
    <location>
        <begin position="69"/>
        <end position="79"/>
    </location>
</feature>
<name>A0A4Z1FG03_9HELO</name>
<feature type="compositionally biased region" description="Polar residues" evidence="1">
    <location>
        <begin position="366"/>
        <end position="377"/>
    </location>
</feature>
<keyword evidence="3" id="KW-1185">Reference proteome</keyword>
<feature type="compositionally biased region" description="Polar residues" evidence="1">
    <location>
        <begin position="18"/>
        <end position="34"/>
    </location>
</feature>
<reference evidence="2 3" key="1">
    <citation type="submission" date="2017-12" db="EMBL/GenBank/DDBJ databases">
        <title>Comparative genomics of Botrytis spp.</title>
        <authorList>
            <person name="Valero-Jimenez C.A."/>
            <person name="Tapia P."/>
            <person name="Veloso J."/>
            <person name="Silva-Moreno E."/>
            <person name="Staats M."/>
            <person name="Valdes J.H."/>
            <person name="Van Kan J.A.L."/>
        </authorList>
    </citation>
    <scope>NUCLEOTIDE SEQUENCE [LARGE SCALE GENOMIC DNA]</scope>
    <source>
        <strain evidence="2 3">Bp0003</strain>
    </source>
</reference>
<feature type="compositionally biased region" description="Basic and acidic residues" evidence="1">
    <location>
        <begin position="382"/>
        <end position="399"/>
    </location>
</feature>
<gene>
    <name evidence="2" type="ORF">BPAE_0203g00070</name>
</gene>
<feature type="compositionally biased region" description="Polar residues" evidence="1">
    <location>
        <begin position="162"/>
        <end position="173"/>
    </location>
</feature>
<evidence type="ECO:0000313" key="3">
    <source>
        <dbReference type="Proteomes" id="UP000297910"/>
    </source>
</evidence>
<comment type="caution">
    <text evidence="2">The sequence shown here is derived from an EMBL/GenBank/DDBJ whole genome shotgun (WGS) entry which is preliminary data.</text>
</comment>
<organism evidence="2 3">
    <name type="scientific">Botrytis paeoniae</name>
    <dbReference type="NCBI Taxonomy" id="278948"/>
    <lineage>
        <taxon>Eukaryota</taxon>
        <taxon>Fungi</taxon>
        <taxon>Dikarya</taxon>
        <taxon>Ascomycota</taxon>
        <taxon>Pezizomycotina</taxon>
        <taxon>Leotiomycetes</taxon>
        <taxon>Helotiales</taxon>
        <taxon>Sclerotiniaceae</taxon>
        <taxon>Botrytis</taxon>
    </lineage>
</organism>
<feature type="compositionally biased region" description="Basic and acidic residues" evidence="1">
    <location>
        <begin position="234"/>
        <end position="270"/>
    </location>
</feature>
<dbReference type="Proteomes" id="UP000297910">
    <property type="component" value="Unassembled WGS sequence"/>
</dbReference>
<feature type="compositionally biased region" description="Low complexity" evidence="1">
    <location>
        <begin position="216"/>
        <end position="226"/>
    </location>
</feature>
<feature type="compositionally biased region" description="Basic and acidic residues" evidence="1">
    <location>
        <begin position="37"/>
        <end position="50"/>
    </location>
</feature>
<proteinExistence type="predicted"/>
<evidence type="ECO:0000313" key="2">
    <source>
        <dbReference type="EMBL" id="TGO21732.1"/>
    </source>
</evidence>